<protein>
    <submittedName>
        <fullName evidence="1">Uncharacterized protein</fullName>
    </submittedName>
</protein>
<accession>A0A9D7K0V6</accession>
<sequence>MAPAIAVPLKVVGFDDMSCRAWVQSKDDSEQRELYLTWMRGVLTGHNYARPGQQVSAISSGTIEQHVNRYCHENPTGRFDDAAFRLSDKFSGRNSAITK</sequence>
<comment type="caution">
    <text evidence="1">The sequence shown here is derived from an EMBL/GenBank/DDBJ whole genome shotgun (WGS) entry which is preliminary data.</text>
</comment>
<dbReference type="AlphaFoldDB" id="A0A9D7K0V6"/>
<dbReference type="Proteomes" id="UP000886689">
    <property type="component" value="Unassembled WGS sequence"/>
</dbReference>
<gene>
    <name evidence="1" type="ORF">IPL58_09645</name>
</gene>
<evidence type="ECO:0000313" key="2">
    <source>
        <dbReference type="Proteomes" id="UP000886689"/>
    </source>
</evidence>
<organism evidence="1 2">
    <name type="scientific">Candidatus Proximibacter danicus</name>
    <dbReference type="NCBI Taxonomy" id="2954365"/>
    <lineage>
        <taxon>Bacteria</taxon>
        <taxon>Pseudomonadati</taxon>
        <taxon>Pseudomonadota</taxon>
        <taxon>Betaproteobacteria</taxon>
        <taxon>Candidatus Proximibacter</taxon>
    </lineage>
</organism>
<dbReference type="EMBL" id="JADJUC010000008">
    <property type="protein sequence ID" value="MBK8524350.1"/>
    <property type="molecule type" value="Genomic_DNA"/>
</dbReference>
<reference evidence="1" key="1">
    <citation type="submission" date="2020-10" db="EMBL/GenBank/DDBJ databases">
        <title>Connecting structure to function with the recovery of over 1000 high-quality activated sludge metagenome-assembled genomes encoding full-length rRNA genes using long-read sequencing.</title>
        <authorList>
            <person name="Singleton C.M."/>
            <person name="Petriglieri F."/>
            <person name="Kristensen J.M."/>
            <person name="Kirkegaard R.H."/>
            <person name="Michaelsen T.Y."/>
            <person name="Andersen M.H."/>
            <person name="Karst S.M."/>
            <person name="Dueholm M.S."/>
            <person name="Nielsen P.H."/>
            <person name="Albertsen M."/>
        </authorList>
    </citation>
    <scope>NUCLEOTIDE SEQUENCE</scope>
    <source>
        <strain evidence="1">Hirt_18-Q3-R61-65_BATAC.395</strain>
    </source>
</reference>
<evidence type="ECO:0000313" key="1">
    <source>
        <dbReference type="EMBL" id="MBK8524350.1"/>
    </source>
</evidence>
<name>A0A9D7K0V6_9PROT</name>
<proteinExistence type="predicted"/>